<organism evidence="3 4">
    <name type="scientific">Candidatus Methylophosphatis roskildensis</name>
    <dbReference type="NCBI Taxonomy" id="2899263"/>
    <lineage>
        <taxon>Bacteria</taxon>
        <taxon>Pseudomonadati</taxon>
        <taxon>Pseudomonadota</taxon>
        <taxon>Betaproteobacteria</taxon>
        <taxon>Nitrosomonadales</taxon>
        <taxon>Sterolibacteriaceae</taxon>
        <taxon>Candidatus Methylophosphatis</taxon>
    </lineage>
</organism>
<dbReference type="EMBL" id="JADJEV010000003">
    <property type="protein sequence ID" value="MBK6972965.1"/>
    <property type="molecule type" value="Genomic_DNA"/>
</dbReference>
<evidence type="ECO:0000259" key="2">
    <source>
        <dbReference type="Pfam" id="PF13635"/>
    </source>
</evidence>
<dbReference type="Pfam" id="PF13173">
    <property type="entry name" value="AAA_14"/>
    <property type="match status" value="1"/>
</dbReference>
<protein>
    <submittedName>
        <fullName evidence="3">ATP-binding protein</fullName>
    </submittedName>
</protein>
<feature type="domain" description="DUF4143" evidence="2">
    <location>
        <begin position="175"/>
        <end position="329"/>
    </location>
</feature>
<proteinExistence type="predicted"/>
<reference evidence="3" key="1">
    <citation type="submission" date="2020-10" db="EMBL/GenBank/DDBJ databases">
        <title>Connecting structure to function with the recovery of over 1000 high-quality activated sludge metagenome-assembled genomes encoding full-length rRNA genes using long-read sequencing.</title>
        <authorList>
            <person name="Singleton C.M."/>
            <person name="Petriglieri F."/>
            <person name="Kristensen J.M."/>
            <person name="Kirkegaard R.H."/>
            <person name="Michaelsen T.Y."/>
            <person name="Andersen M.H."/>
            <person name="Karst S.M."/>
            <person name="Dueholm M.S."/>
            <person name="Nielsen P.H."/>
            <person name="Albertsen M."/>
        </authorList>
    </citation>
    <scope>NUCLEOTIDE SEQUENCE</scope>
    <source>
        <strain evidence="3">Bjer_18-Q3-R1-45_BAT3C.347</strain>
    </source>
</reference>
<dbReference type="GO" id="GO:0005524">
    <property type="term" value="F:ATP binding"/>
    <property type="evidence" value="ECO:0007669"/>
    <property type="project" value="UniProtKB-KW"/>
</dbReference>
<sequence length="384" mass="43125">MTLARPRLLQSLHDALERRPVVVLTGPRQCGKTTLARQLLDPAAPTYFDLEDPRTVALFEQPMTALEPLTGLVVIDEVQRAPDLFPLLRVLADRRPLPARFLILGSASGELLRQSSESLAGRAEHLRMTGFTLDEVGTPEVERLWERGGFPEALLATNEIASVRWRRNFIDTLVERDLPQWGVRVASTAMRRFWTMVAHYHAQIWNNAEPARALGVSEPTVRSYLDLLTDALVLRQLQPWHANLRKRQVKSPKVYVRDSGLLHELLGIEDRTALLHHPKLGASWEGFAIEQVLATEPHTDAAFWATHQGAEIDLLLQRQGKLYGVECKRVDAPRMTPSIRNALADLGMERVAVVYPGARRYPLADRVEAVPLASLAEPGRLFQA</sequence>
<dbReference type="InterPro" id="IPR027417">
    <property type="entry name" value="P-loop_NTPase"/>
</dbReference>
<gene>
    <name evidence="3" type="ORF">IPH26_08405</name>
</gene>
<keyword evidence="3" id="KW-0547">Nucleotide-binding</keyword>
<evidence type="ECO:0000259" key="1">
    <source>
        <dbReference type="Pfam" id="PF13173"/>
    </source>
</evidence>
<evidence type="ECO:0000313" key="4">
    <source>
        <dbReference type="Proteomes" id="UP000807785"/>
    </source>
</evidence>
<dbReference type="PANTHER" id="PTHR43566:SF2">
    <property type="entry name" value="DUF4143 DOMAIN-CONTAINING PROTEIN"/>
    <property type="match status" value="1"/>
</dbReference>
<dbReference type="AlphaFoldDB" id="A0A9D7E4X6"/>
<comment type="caution">
    <text evidence="3">The sequence shown here is derived from an EMBL/GenBank/DDBJ whole genome shotgun (WGS) entry which is preliminary data.</text>
</comment>
<evidence type="ECO:0000313" key="3">
    <source>
        <dbReference type="EMBL" id="MBK6972965.1"/>
    </source>
</evidence>
<name>A0A9D7E4X6_9PROT</name>
<dbReference type="PANTHER" id="PTHR43566">
    <property type="entry name" value="CONSERVED PROTEIN"/>
    <property type="match status" value="1"/>
</dbReference>
<feature type="domain" description="AAA" evidence="1">
    <location>
        <begin position="19"/>
        <end position="136"/>
    </location>
</feature>
<dbReference type="InterPro" id="IPR041682">
    <property type="entry name" value="AAA_14"/>
</dbReference>
<dbReference type="Proteomes" id="UP000807785">
    <property type="component" value="Unassembled WGS sequence"/>
</dbReference>
<dbReference type="SUPFAM" id="SSF52540">
    <property type="entry name" value="P-loop containing nucleoside triphosphate hydrolases"/>
    <property type="match status" value="1"/>
</dbReference>
<dbReference type="Pfam" id="PF13635">
    <property type="entry name" value="DUF4143"/>
    <property type="match status" value="1"/>
</dbReference>
<keyword evidence="3" id="KW-0067">ATP-binding</keyword>
<dbReference type="InterPro" id="IPR025420">
    <property type="entry name" value="DUF4143"/>
</dbReference>
<accession>A0A9D7E4X6</accession>
<dbReference type="Gene3D" id="3.40.50.300">
    <property type="entry name" value="P-loop containing nucleotide triphosphate hydrolases"/>
    <property type="match status" value="1"/>
</dbReference>